<feature type="domain" description="Major facilitator superfamily (MFS) profile" evidence="8">
    <location>
        <begin position="1"/>
        <end position="384"/>
    </location>
</feature>
<dbReference type="AlphaFoldDB" id="A0A917ZA39"/>
<feature type="transmembrane region" description="Helical" evidence="7">
    <location>
        <begin position="263"/>
        <end position="283"/>
    </location>
</feature>
<keyword evidence="10" id="KW-1185">Reference proteome</keyword>
<comment type="caution">
    <text evidence="9">The sequence shown here is derived from an EMBL/GenBank/DDBJ whole genome shotgun (WGS) entry which is preliminary data.</text>
</comment>
<proteinExistence type="predicted"/>
<comment type="subcellular location">
    <subcellularLocation>
        <location evidence="1">Cell membrane</location>
        <topology evidence="1">Multi-pass membrane protein</topology>
    </subcellularLocation>
</comment>
<dbReference type="PANTHER" id="PTHR23517">
    <property type="entry name" value="RESISTANCE PROTEIN MDTM, PUTATIVE-RELATED-RELATED"/>
    <property type="match status" value="1"/>
</dbReference>
<feature type="transmembrane region" description="Helical" evidence="7">
    <location>
        <begin position="25"/>
        <end position="42"/>
    </location>
</feature>
<feature type="transmembrane region" description="Helical" evidence="7">
    <location>
        <begin position="236"/>
        <end position="256"/>
    </location>
</feature>
<dbReference type="Proteomes" id="UP000599578">
    <property type="component" value="Unassembled WGS sequence"/>
</dbReference>
<dbReference type="PROSITE" id="PS50850">
    <property type="entry name" value="MFS"/>
    <property type="match status" value="1"/>
</dbReference>
<evidence type="ECO:0000313" key="10">
    <source>
        <dbReference type="Proteomes" id="UP000599578"/>
    </source>
</evidence>
<keyword evidence="2" id="KW-0813">Transport</keyword>
<dbReference type="GO" id="GO:0022857">
    <property type="term" value="F:transmembrane transporter activity"/>
    <property type="evidence" value="ECO:0007669"/>
    <property type="project" value="InterPro"/>
</dbReference>
<dbReference type="PANTHER" id="PTHR23517:SF13">
    <property type="entry name" value="MAJOR FACILITATOR SUPERFAMILY MFS_1"/>
    <property type="match status" value="1"/>
</dbReference>
<dbReference type="InterPro" id="IPR011701">
    <property type="entry name" value="MFS"/>
</dbReference>
<evidence type="ECO:0000256" key="2">
    <source>
        <dbReference type="ARBA" id="ARBA00022448"/>
    </source>
</evidence>
<evidence type="ECO:0000256" key="5">
    <source>
        <dbReference type="ARBA" id="ARBA00022989"/>
    </source>
</evidence>
<dbReference type="InterPro" id="IPR020846">
    <property type="entry name" value="MFS_dom"/>
</dbReference>
<evidence type="ECO:0000256" key="3">
    <source>
        <dbReference type="ARBA" id="ARBA00022475"/>
    </source>
</evidence>
<feature type="transmembrane region" description="Helical" evidence="7">
    <location>
        <begin position="354"/>
        <end position="376"/>
    </location>
</feature>
<feature type="transmembrane region" description="Helical" evidence="7">
    <location>
        <begin position="116"/>
        <end position="137"/>
    </location>
</feature>
<sequence length="384" mass="41280">MSTALISPLYGLYKEAWQLQASDVSVIYVVYMAGALFGLLFLGQLSDRIGFQKVMQLSLSLILVGTLLSMLAWNTTSLNAARLIVGVASSLMTTGASIGLRLLLSRHHTRKASMITTVLIALGFGVGPLVGGVIGQWVTRPLVMAYAPTIVLGSLGIYALRRIAIPDDAKVITDSSQPRAGDWKQWLPKLTWPQSSDSVAFLLTVISSFLAFGVFGLYASMAPLFLEKMIDWQGPFISGAAIAVILLMSAGVQLLFVHLPTRWSGFVGLTAFALCSALLLVNLQLGSVLLLALGILATAIGHGMSLLAGMNMVNRIAEPHNHSGLFATYLVVGYFGSMIPILGVGWIADYWGMQMAVSLFCYGVITVGMISAFCFFRHPRMHGE</sequence>
<reference evidence="9 10" key="1">
    <citation type="journal article" date="2014" name="Int. J. Syst. Evol. Microbiol.">
        <title>Complete genome sequence of Corynebacterium casei LMG S-19264T (=DSM 44701T), isolated from a smear-ripened cheese.</title>
        <authorList>
            <consortium name="US DOE Joint Genome Institute (JGI-PGF)"/>
            <person name="Walter F."/>
            <person name="Albersmeier A."/>
            <person name="Kalinowski J."/>
            <person name="Ruckert C."/>
        </authorList>
    </citation>
    <scope>NUCLEOTIDE SEQUENCE [LARGE SCALE GENOMIC DNA]</scope>
    <source>
        <strain evidence="9 10">CGMCC 1.7286</strain>
    </source>
</reference>
<feature type="transmembrane region" description="Helical" evidence="7">
    <location>
        <begin position="143"/>
        <end position="160"/>
    </location>
</feature>
<dbReference type="InterPro" id="IPR036259">
    <property type="entry name" value="MFS_trans_sf"/>
</dbReference>
<dbReference type="InterPro" id="IPR050171">
    <property type="entry name" value="MFS_Transporters"/>
</dbReference>
<dbReference type="Pfam" id="PF07690">
    <property type="entry name" value="MFS_1"/>
    <property type="match status" value="1"/>
</dbReference>
<feature type="transmembrane region" description="Helical" evidence="7">
    <location>
        <begin position="289"/>
        <end position="313"/>
    </location>
</feature>
<keyword evidence="4 7" id="KW-0812">Transmembrane</keyword>
<keyword evidence="6 7" id="KW-0472">Membrane</keyword>
<feature type="transmembrane region" description="Helical" evidence="7">
    <location>
        <begin position="54"/>
        <end position="74"/>
    </location>
</feature>
<feature type="transmembrane region" description="Helical" evidence="7">
    <location>
        <begin position="325"/>
        <end position="348"/>
    </location>
</feature>
<name>A0A917ZA39_9GAMM</name>
<feature type="transmembrane region" description="Helical" evidence="7">
    <location>
        <begin position="199"/>
        <end position="224"/>
    </location>
</feature>
<evidence type="ECO:0000256" key="7">
    <source>
        <dbReference type="SAM" id="Phobius"/>
    </source>
</evidence>
<dbReference type="GO" id="GO:0005886">
    <property type="term" value="C:plasma membrane"/>
    <property type="evidence" value="ECO:0007669"/>
    <property type="project" value="UniProtKB-SubCell"/>
</dbReference>
<dbReference type="SUPFAM" id="SSF103473">
    <property type="entry name" value="MFS general substrate transporter"/>
    <property type="match status" value="1"/>
</dbReference>
<gene>
    <name evidence="9" type="ORF">GCM10011348_13350</name>
</gene>
<keyword evidence="3" id="KW-1003">Cell membrane</keyword>
<dbReference type="EMBL" id="BMLT01000003">
    <property type="protein sequence ID" value="GGO79333.1"/>
    <property type="molecule type" value="Genomic_DNA"/>
</dbReference>
<evidence type="ECO:0000256" key="6">
    <source>
        <dbReference type="ARBA" id="ARBA00023136"/>
    </source>
</evidence>
<dbReference type="Gene3D" id="1.20.1250.20">
    <property type="entry name" value="MFS general substrate transporter like domains"/>
    <property type="match status" value="1"/>
</dbReference>
<accession>A0A917ZA39</accession>
<evidence type="ECO:0000256" key="1">
    <source>
        <dbReference type="ARBA" id="ARBA00004651"/>
    </source>
</evidence>
<organism evidence="9 10">
    <name type="scientific">Marinobacterium nitratireducens</name>
    <dbReference type="NCBI Taxonomy" id="518897"/>
    <lineage>
        <taxon>Bacteria</taxon>
        <taxon>Pseudomonadati</taxon>
        <taxon>Pseudomonadota</taxon>
        <taxon>Gammaproteobacteria</taxon>
        <taxon>Oceanospirillales</taxon>
        <taxon>Oceanospirillaceae</taxon>
        <taxon>Marinobacterium</taxon>
    </lineage>
</organism>
<keyword evidence="5 7" id="KW-1133">Transmembrane helix</keyword>
<evidence type="ECO:0000256" key="4">
    <source>
        <dbReference type="ARBA" id="ARBA00022692"/>
    </source>
</evidence>
<evidence type="ECO:0000313" key="9">
    <source>
        <dbReference type="EMBL" id="GGO79333.1"/>
    </source>
</evidence>
<protein>
    <submittedName>
        <fullName evidence="9">MFS transporter</fullName>
    </submittedName>
</protein>
<feature type="transmembrane region" description="Helical" evidence="7">
    <location>
        <begin position="80"/>
        <end position="104"/>
    </location>
</feature>
<evidence type="ECO:0000259" key="8">
    <source>
        <dbReference type="PROSITE" id="PS50850"/>
    </source>
</evidence>